<dbReference type="SMART" id="SM00732">
    <property type="entry name" value="YqgFc"/>
    <property type="match status" value="1"/>
</dbReference>
<dbReference type="GO" id="GO:0004518">
    <property type="term" value="F:nuclease activity"/>
    <property type="evidence" value="ECO:0007669"/>
    <property type="project" value="UniProtKB-KW"/>
</dbReference>
<dbReference type="AlphaFoldDB" id="A0A194ADB5"/>
<comment type="caution">
    <text evidence="7">The sequence shown here is derived from an EMBL/GenBank/DDBJ whole genome shotgun (WGS) entry which is preliminary data.</text>
</comment>
<evidence type="ECO:0000256" key="2">
    <source>
        <dbReference type="ARBA" id="ARBA00022517"/>
    </source>
</evidence>
<protein>
    <recommendedName>
        <fullName evidence="5">Putative pre-16S rRNA nuclease</fullName>
        <ecNumber evidence="5">3.1.-.-</ecNumber>
    </recommendedName>
</protein>
<keyword evidence="3 5" id="KW-0540">Nuclease</keyword>
<dbReference type="InterPro" id="IPR006641">
    <property type="entry name" value="YqgF/RNaseH-like_dom"/>
</dbReference>
<dbReference type="GO" id="GO:0000967">
    <property type="term" value="P:rRNA 5'-end processing"/>
    <property type="evidence" value="ECO:0007669"/>
    <property type="project" value="UniProtKB-UniRule"/>
</dbReference>
<sequence length="170" mass="19007">MDPQTVNQKTASRLQRIMTSSTIPSPRYLGIDFGLKRVGLAVAGPNSTMVFPLKTIFRTTRAALFEELLGIIAEENIQAIVLGLPLDLEGNEQLITRQVRNFAASLARRVALPIHLENEALTSFEARNRLHEARVFGARRKNVLDQMAAVAILESFLSRHHHHGSLHRPQ</sequence>
<dbReference type="Gene3D" id="3.30.420.140">
    <property type="entry name" value="YqgF/RNase H-like domain"/>
    <property type="match status" value="1"/>
</dbReference>
<gene>
    <name evidence="7" type="ORF">DPF_0783</name>
</gene>
<reference evidence="8" key="1">
    <citation type="submission" date="2016-06" db="EMBL/GenBank/DDBJ databases">
        <title>Draft genome sequence of Desulfoplanes formicivorans strain Pf12B.</title>
        <authorList>
            <person name="Watanabe M."/>
            <person name="Kojima H."/>
            <person name="Fukui M."/>
        </authorList>
    </citation>
    <scope>NUCLEOTIDE SEQUENCE [LARGE SCALE GENOMIC DNA]</scope>
    <source>
        <strain evidence="8">Pf12B</strain>
    </source>
</reference>
<comment type="similarity">
    <text evidence="5">Belongs to the YqgF HJR family.</text>
</comment>
<comment type="function">
    <text evidence="5">Could be a nuclease involved in processing of the 5'-end of pre-16S rRNA.</text>
</comment>
<dbReference type="Pfam" id="PF03652">
    <property type="entry name" value="RuvX"/>
    <property type="match status" value="1"/>
</dbReference>
<dbReference type="InterPro" id="IPR037027">
    <property type="entry name" value="YqgF/RNaseH-like_dom_sf"/>
</dbReference>
<dbReference type="GO" id="GO:0005829">
    <property type="term" value="C:cytosol"/>
    <property type="evidence" value="ECO:0007669"/>
    <property type="project" value="TreeGrafter"/>
</dbReference>
<evidence type="ECO:0000256" key="5">
    <source>
        <dbReference type="HAMAP-Rule" id="MF_00651"/>
    </source>
</evidence>
<evidence type="ECO:0000259" key="6">
    <source>
        <dbReference type="SMART" id="SM00732"/>
    </source>
</evidence>
<keyword evidence="1 5" id="KW-0963">Cytoplasm</keyword>
<evidence type="ECO:0000256" key="3">
    <source>
        <dbReference type="ARBA" id="ARBA00022722"/>
    </source>
</evidence>
<keyword evidence="4 5" id="KW-0378">Hydrolase</keyword>
<dbReference type="PANTHER" id="PTHR33317">
    <property type="entry name" value="POLYNUCLEOTIDYL TRANSFERASE, RIBONUCLEASE H-LIKE SUPERFAMILY PROTEIN"/>
    <property type="match status" value="1"/>
</dbReference>
<name>A0A194ADB5_9BACT</name>
<dbReference type="InterPro" id="IPR005227">
    <property type="entry name" value="YqgF"/>
</dbReference>
<proteinExistence type="inferred from homology"/>
<dbReference type="InterPro" id="IPR012337">
    <property type="entry name" value="RNaseH-like_sf"/>
</dbReference>
<evidence type="ECO:0000313" key="8">
    <source>
        <dbReference type="Proteomes" id="UP000095200"/>
    </source>
</evidence>
<dbReference type="EC" id="3.1.-.-" evidence="5"/>
<dbReference type="Proteomes" id="UP000095200">
    <property type="component" value="Unassembled WGS sequence"/>
</dbReference>
<keyword evidence="2 5" id="KW-0690">Ribosome biogenesis</keyword>
<evidence type="ECO:0000256" key="1">
    <source>
        <dbReference type="ARBA" id="ARBA00022490"/>
    </source>
</evidence>
<evidence type="ECO:0000256" key="4">
    <source>
        <dbReference type="ARBA" id="ARBA00022801"/>
    </source>
</evidence>
<organism evidence="7 8">
    <name type="scientific">Desulfoplanes formicivorans</name>
    <dbReference type="NCBI Taxonomy" id="1592317"/>
    <lineage>
        <taxon>Bacteria</taxon>
        <taxon>Pseudomonadati</taxon>
        <taxon>Thermodesulfobacteriota</taxon>
        <taxon>Desulfovibrionia</taxon>
        <taxon>Desulfovibrionales</taxon>
        <taxon>Desulfoplanaceae</taxon>
        <taxon>Desulfoplanes</taxon>
    </lineage>
</organism>
<dbReference type="EMBL" id="BDFE01000009">
    <property type="protein sequence ID" value="GAU08082.1"/>
    <property type="molecule type" value="Genomic_DNA"/>
</dbReference>
<dbReference type="HAMAP" id="MF_00651">
    <property type="entry name" value="Nuclease_YqgF"/>
    <property type="match status" value="1"/>
</dbReference>
<dbReference type="CDD" id="cd16964">
    <property type="entry name" value="YqgF"/>
    <property type="match status" value="1"/>
</dbReference>
<feature type="domain" description="YqgF/RNase H-like" evidence="6">
    <location>
        <begin position="26"/>
        <end position="126"/>
    </location>
</feature>
<evidence type="ECO:0000313" key="7">
    <source>
        <dbReference type="EMBL" id="GAU08082.1"/>
    </source>
</evidence>
<dbReference type="PANTHER" id="PTHR33317:SF4">
    <property type="entry name" value="POLYNUCLEOTIDYL TRANSFERASE, RIBONUCLEASE H-LIKE SUPERFAMILY PROTEIN"/>
    <property type="match status" value="1"/>
</dbReference>
<accession>A0A194ADB5</accession>
<comment type="subcellular location">
    <subcellularLocation>
        <location evidence="5">Cytoplasm</location>
    </subcellularLocation>
</comment>
<dbReference type="STRING" id="1592317.DPF_0783"/>
<dbReference type="SUPFAM" id="SSF53098">
    <property type="entry name" value="Ribonuclease H-like"/>
    <property type="match status" value="1"/>
</dbReference>
<dbReference type="GO" id="GO:0016788">
    <property type="term" value="F:hydrolase activity, acting on ester bonds"/>
    <property type="evidence" value="ECO:0007669"/>
    <property type="project" value="UniProtKB-UniRule"/>
</dbReference>
<dbReference type="NCBIfam" id="TIGR00250">
    <property type="entry name" value="RNAse_H_YqgF"/>
    <property type="match status" value="1"/>
</dbReference>
<keyword evidence="8" id="KW-1185">Reference proteome</keyword>